<protein>
    <submittedName>
        <fullName evidence="10">CYtochrome P450 family</fullName>
    </submittedName>
</protein>
<dbReference type="PRINTS" id="PR00385">
    <property type="entry name" value="P450"/>
</dbReference>
<comment type="similarity">
    <text evidence="2 8">Belongs to the cytochrome P450 family.</text>
</comment>
<dbReference type="CDD" id="cd20617">
    <property type="entry name" value="CYP1_2-like"/>
    <property type="match status" value="1"/>
</dbReference>
<evidence type="ECO:0000256" key="3">
    <source>
        <dbReference type="ARBA" id="ARBA00022723"/>
    </source>
</evidence>
<evidence type="ECO:0000256" key="8">
    <source>
        <dbReference type="RuleBase" id="RU000461"/>
    </source>
</evidence>
<dbReference type="SUPFAM" id="SSF48264">
    <property type="entry name" value="Cytochrome P450"/>
    <property type="match status" value="1"/>
</dbReference>
<dbReference type="Proteomes" id="UP000887572">
    <property type="component" value="Unplaced"/>
</dbReference>
<evidence type="ECO:0000256" key="5">
    <source>
        <dbReference type="ARBA" id="ARBA00023004"/>
    </source>
</evidence>
<accession>A0A914HZJ1</accession>
<dbReference type="InterPro" id="IPR001128">
    <property type="entry name" value="Cyt_P450"/>
</dbReference>
<keyword evidence="6 8" id="KW-0503">Monooxygenase</keyword>
<dbReference type="GO" id="GO:0016712">
    <property type="term" value="F:oxidoreductase activity, acting on paired donors, with incorporation or reduction of molecular oxygen, reduced flavin or flavoprotein as one donor, and incorporation of one atom of oxygen"/>
    <property type="evidence" value="ECO:0007669"/>
    <property type="project" value="TreeGrafter"/>
</dbReference>
<proteinExistence type="inferred from homology"/>
<dbReference type="GO" id="GO:0006082">
    <property type="term" value="P:organic acid metabolic process"/>
    <property type="evidence" value="ECO:0007669"/>
    <property type="project" value="TreeGrafter"/>
</dbReference>
<evidence type="ECO:0000256" key="4">
    <source>
        <dbReference type="ARBA" id="ARBA00023002"/>
    </source>
</evidence>
<organism evidence="9 10">
    <name type="scientific">Globodera rostochiensis</name>
    <name type="common">Golden nematode worm</name>
    <name type="synonym">Heterodera rostochiensis</name>
    <dbReference type="NCBI Taxonomy" id="31243"/>
    <lineage>
        <taxon>Eukaryota</taxon>
        <taxon>Metazoa</taxon>
        <taxon>Ecdysozoa</taxon>
        <taxon>Nematoda</taxon>
        <taxon>Chromadorea</taxon>
        <taxon>Rhabditida</taxon>
        <taxon>Tylenchina</taxon>
        <taxon>Tylenchomorpha</taxon>
        <taxon>Tylenchoidea</taxon>
        <taxon>Heteroderidae</taxon>
        <taxon>Heteroderinae</taxon>
        <taxon>Globodera</taxon>
    </lineage>
</organism>
<dbReference type="AlphaFoldDB" id="A0A914HZJ1"/>
<comment type="cofactor">
    <cofactor evidence="1 7">
        <name>heme</name>
        <dbReference type="ChEBI" id="CHEBI:30413"/>
    </cofactor>
</comment>
<dbReference type="WBParaSite" id="Gr19_v10_g6112.t2">
    <property type="protein sequence ID" value="Gr19_v10_g6112.t2"/>
    <property type="gene ID" value="Gr19_v10_g6112"/>
</dbReference>
<sequence length="515" mass="59509">MIVLLLLMFSSFIMLSFYNFYYKRRNLPPGPTPLPIFGNLLSIHLSGAGELAFKKWAHEFGPIYTYWIGELPVICVADYELMVQLFQKDAENYASRYNFPILRVINDGQPAFGILISNGERWRQHRRFALRVLRDFGLGKNLLQERILDELRAMFAKIDLIIGQSDNEINLAEFVELSVASIINQLLFGFKFDGENVADFYEIKHLMDEHSEEVGGHSLFWMYILWPDLLRNVPWFKGKRLKFEGRITNFYRYFDKRILDRKAKMERPTEFDAAPSSDYVQAFLREKARNDGTEGHQFESTYQLGMMCFDLWVTGQETVVSVLSWGIAFLLNNEGPLAKMCEEIDQLLISDDTVTDGRRMITVADKAQLPYTRAVTNEILRCANIAPQNFLRTVGSDVELANGFVLREGTCIVPQISVILCDERVFPEPERFNPDRFLDEDGKLRRCDELIPFSIGKRQCIGESMARMELFLFVANIFSQYKVSAGKIRPELKRIPSAVAHCLPFTCRIEKRISH</sequence>
<dbReference type="GO" id="GO:0005737">
    <property type="term" value="C:cytoplasm"/>
    <property type="evidence" value="ECO:0007669"/>
    <property type="project" value="TreeGrafter"/>
</dbReference>
<evidence type="ECO:0000313" key="9">
    <source>
        <dbReference type="Proteomes" id="UP000887572"/>
    </source>
</evidence>
<dbReference type="PRINTS" id="PR00463">
    <property type="entry name" value="EP450I"/>
</dbReference>
<evidence type="ECO:0000256" key="2">
    <source>
        <dbReference type="ARBA" id="ARBA00010617"/>
    </source>
</evidence>
<dbReference type="Gene3D" id="1.10.630.10">
    <property type="entry name" value="Cytochrome P450"/>
    <property type="match status" value="1"/>
</dbReference>
<evidence type="ECO:0000256" key="7">
    <source>
        <dbReference type="PIRSR" id="PIRSR602401-1"/>
    </source>
</evidence>
<dbReference type="PANTHER" id="PTHR24300:SF375">
    <property type="entry name" value="CYTOCHROME P450 FAMILY"/>
    <property type="match status" value="1"/>
</dbReference>
<dbReference type="InterPro" id="IPR017972">
    <property type="entry name" value="Cyt_P450_CS"/>
</dbReference>
<dbReference type="PROSITE" id="PS00086">
    <property type="entry name" value="CYTOCHROME_P450"/>
    <property type="match status" value="1"/>
</dbReference>
<dbReference type="PANTHER" id="PTHR24300">
    <property type="entry name" value="CYTOCHROME P450 508A4-RELATED"/>
    <property type="match status" value="1"/>
</dbReference>
<dbReference type="Pfam" id="PF00067">
    <property type="entry name" value="p450"/>
    <property type="match status" value="1"/>
</dbReference>
<dbReference type="GO" id="GO:0006805">
    <property type="term" value="P:xenobiotic metabolic process"/>
    <property type="evidence" value="ECO:0007669"/>
    <property type="project" value="TreeGrafter"/>
</dbReference>
<evidence type="ECO:0000256" key="6">
    <source>
        <dbReference type="ARBA" id="ARBA00023033"/>
    </source>
</evidence>
<evidence type="ECO:0000313" key="10">
    <source>
        <dbReference type="WBParaSite" id="Gr19_v10_g6112.t2"/>
    </source>
</evidence>
<dbReference type="InterPro" id="IPR050182">
    <property type="entry name" value="Cytochrome_P450_fam2"/>
</dbReference>
<keyword evidence="3 7" id="KW-0479">Metal-binding</keyword>
<reference evidence="10" key="1">
    <citation type="submission" date="2022-11" db="UniProtKB">
        <authorList>
            <consortium name="WormBaseParasite"/>
        </authorList>
    </citation>
    <scope>IDENTIFICATION</scope>
</reference>
<keyword evidence="7 8" id="KW-0349">Heme</keyword>
<evidence type="ECO:0000256" key="1">
    <source>
        <dbReference type="ARBA" id="ARBA00001971"/>
    </source>
</evidence>
<name>A0A914HZJ1_GLORO</name>
<keyword evidence="9" id="KW-1185">Reference proteome</keyword>
<dbReference type="InterPro" id="IPR036396">
    <property type="entry name" value="Cyt_P450_sf"/>
</dbReference>
<dbReference type="GO" id="GO:0020037">
    <property type="term" value="F:heme binding"/>
    <property type="evidence" value="ECO:0007669"/>
    <property type="project" value="InterPro"/>
</dbReference>
<dbReference type="GO" id="GO:0005506">
    <property type="term" value="F:iron ion binding"/>
    <property type="evidence" value="ECO:0007669"/>
    <property type="project" value="InterPro"/>
</dbReference>
<dbReference type="FunFam" id="1.10.630.10:FF:000036">
    <property type="entry name" value="CYtochrome P450 family"/>
    <property type="match status" value="1"/>
</dbReference>
<feature type="binding site" description="axial binding residue" evidence="7">
    <location>
        <position position="460"/>
    </location>
    <ligand>
        <name>heme</name>
        <dbReference type="ChEBI" id="CHEBI:30413"/>
    </ligand>
    <ligandPart>
        <name>Fe</name>
        <dbReference type="ChEBI" id="CHEBI:18248"/>
    </ligandPart>
</feature>
<keyword evidence="5 7" id="KW-0408">Iron</keyword>
<dbReference type="InterPro" id="IPR002401">
    <property type="entry name" value="Cyt_P450_E_grp-I"/>
</dbReference>
<keyword evidence="4 8" id="KW-0560">Oxidoreductase</keyword>